<dbReference type="InterPro" id="IPR001152">
    <property type="entry name" value="Beta-thymosin"/>
</dbReference>
<keyword evidence="18" id="KW-0276">Fatty acid metabolism</keyword>
<evidence type="ECO:0000256" key="7">
    <source>
        <dbReference type="ARBA" id="ARBA00009511"/>
    </source>
</evidence>
<dbReference type="InterPro" id="IPR038386">
    <property type="entry name" value="Beta-thymosin_sf"/>
</dbReference>
<evidence type="ECO:0000256" key="13">
    <source>
        <dbReference type="ARBA" id="ARBA00022559"/>
    </source>
</evidence>
<evidence type="ECO:0000256" key="9">
    <source>
        <dbReference type="ARBA" id="ARBA00012440"/>
    </source>
</evidence>
<organism evidence="32 33">
    <name type="scientific">Polyplax serrata</name>
    <name type="common">Common mouse louse</name>
    <dbReference type="NCBI Taxonomy" id="468196"/>
    <lineage>
        <taxon>Eukaryota</taxon>
        <taxon>Metazoa</taxon>
        <taxon>Ecdysozoa</taxon>
        <taxon>Arthropoda</taxon>
        <taxon>Hexapoda</taxon>
        <taxon>Insecta</taxon>
        <taxon>Pterygota</taxon>
        <taxon>Neoptera</taxon>
        <taxon>Paraneoptera</taxon>
        <taxon>Psocodea</taxon>
        <taxon>Troctomorpha</taxon>
        <taxon>Phthiraptera</taxon>
        <taxon>Anoplura</taxon>
        <taxon>Polyplacidae</taxon>
        <taxon>Polyplax</taxon>
    </lineage>
</organism>
<dbReference type="Gene3D" id="2.10.25.10">
    <property type="entry name" value="Laminin"/>
    <property type="match status" value="1"/>
</dbReference>
<dbReference type="EC" id="1.14.99.1" evidence="9"/>
<accession>A0ABR1BE82</accession>
<dbReference type="SUPFAM" id="SSF48113">
    <property type="entry name" value="Heme-dependent peroxidases"/>
    <property type="match status" value="1"/>
</dbReference>
<gene>
    <name evidence="32" type="ORF">RUM44_013332</name>
</gene>
<keyword evidence="30" id="KW-1015">Disulfide bond</keyword>
<evidence type="ECO:0000256" key="19">
    <source>
        <dbReference type="ARBA" id="ARBA00022848"/>
    </source>
</evidence>
<keyword evidence="21" id="KW-0560">Oxidoreductase</keyword>
<proteinExistence type="inferred from homology"/>
<dbReference type="CDD" id="cd22059">
    <property type="entry name" value="WH2_BetaT"/>
    <property type="match status" value="4"/>
</dbReference>
<comment type="catalytic activity">
    <reaction evidence="29">
        <text>(9Z,12Z)-octadecadienoate + AH2 + O2 = (13R)-hydroxy-(9Z,11E)-octadecadienoate + A + H2O</text>
        <dbReference type="Rhea" id="RHEA:75455"/>
        <dbReference type="ChEBI" id="CHEBI:13193"/>
        <dbReference type="ChEBI" id="CHEBI:15377"/>
        <dbReference type="ChEBI" id="CHEBI:15379"/>
        <dbReference type="ChEBI" id="CHEBI:17499"/>
        <dbReference type="ChEBI" id="CHEBI:30245"/>
        <dbReference type="ChEBI" id="CHEBI:136655"/>
    </reaction>
    <physiologicalReaction direction="left-to-right" evidence="29">
        <dbReference type="Rhea" id="RHEA:75456"/>
    </physiologicalReaction>
</comment>
<keyword evidence="16" id="KW-0479">Metal-binding</keyword>
<feature type="domain" description="EGF-like" evidence="31">
    <location>
        <begin position="193"/>
        <end position="230"/>
    </location>
</feature>
<evidence type="ECO:0000256" key="22">
    <source>
        <dbReference type="ARBA" id="ARBA00023004"/>
    </source>
</evidence>
<keyword evidence="23" id="KW-0443">Lipid metabolism</keyword>
<feature type="disulfide bond" evidence="30">
    <location>
        <begin position="220"/>
        <end position="229"/>
    </location>
</feature>
<dbReference type="PROSITE" id="PS50026">
    <property type="entry name" value="EGF_3"/>
    <property type="match status" value="1"/>
</dbReference>
<name>A0ABR1BE82_POLSC</name>
<evidence type="ECO:0000256" key="29">
    <source>
        <dbReference type="ARBA" id="ARBA00036409"/>
    </source>
</evidence>
<sequence length="740" mass="84834">MSAAPISPSLKDLPKVNTDLKSQLECFNQKNLKDVDTLEKNILPSAQDVAAEKTQKALLEGVEAFDTSKLKHTETNEKNPLPDKEVVYQEKVHQKLFDGVEHFDKTTMKHAETQEKNPLPDRQVIELEKDKMKFITGIESFDPAKLKHTETLEKNPLPTKEVSIKASAVSVLLLCGFFTLGNAKNTGSLFPQEYNPCCSMPCHHRGVCTPVSTDIYECICSSGYYGRSCEKSSLSRWLVDNLDLDKARKQKLALTGKFIWGIVNNIPLLHNAVLRYLYITGTNLIGTQNQILHYRHNYDLLGSFQNTSYFARGLPPVPLECPTPLGVKGEVLTKLSRDTYAREFKPCPFRTNLMFATFAQYLSYQFFNVNFPDDLYFGRNESDEVSRRALRSWVNGKLKARVINGEEYPPYLEDVPGIEMFYPKADRRNVFPKWAMNHKMFSITPFMFGMATIWLREHNRVCDILGKTHPHWNDERLYQTARWIVLGELLTITTAEYFQHLAQYRFKLGYKPHLIHNKMIPPSNEMQYEFNLAFQWHQLLPDSMQIQKKTYNLSNLLFSNNRIVFEHGLDAIVDFMSRTSVGQITFQNCGKTFMDVMKQQMEEGRRTRLHSFNDYRKYFGLKPYESFKELTGDAEMAQILENLYGDVDAVEFIIGCFMEKNSGSVAPPTMIFLVGPVALREILSNPIGSPTLWRPSTFGGKVGFDIVQKATLKKLFCLNLKGNCKNNVWVSFKTPARVAT</sequence>
<dbReference type="CDD" id="cd00054">
    <property type="entry name" value="EGF_CA"/>
    <property type="match status" value="1"/>
</dbReference>
<keyword evidence="10" id="KW-0963">Cytoplasm</keyword>
<keyword evidence="20" id="KW-0223">Dioxygenase</keyword>
<comment type="catalytic activity">
    <reaction evidence="26">
        <text>(9Z,12Z)-octadecadienoate + AH2 + O2 = (9S)-hydroxy-(10E,12Z)-octadecadienoate + A + H2O</text>
        <dbReference type="Rhea" id="RHEA:75459"/>
        <dbReference type="ChEBI" id="CHEBI:13193"/>
        <dbReference type="ChEBI" id="CHEBI:15377"/>
        <dbReference type="ChEBI" id="CHEBI:15379"/>
        <dbReference type="ChEBI" id="CHEBI:17499"/>
        <dbReference type="ChEBI" id="CHEBI:30245"/>
        <dbReference type="ChEBI" id="CHEBI:77852"/>
    </reaction>
    <physiologicalReaction direction="left-to-right" evidence="26">
        <dbReference type="Rhea" id="RHEA:75460"/>
    </physiologicalReaction>
</comment>
<comment type="similarity">
    <text evidence="7">Belongs to the thymosin beta family.</text>
</comment>
<dbReference type="InterPro" id="IPR019791">
    <property type="entry name" value="Haem_peroxidase_animal"/>
</dbReference>
<dbReference type="PROSITE" id="PS01186">
    <property type="entry name" value="EGF_2"/>
    <property type="match status" value="1"/>
</dbReference>
<dbReference type="PANTHER" id="PTHR11903:SF39">
    <property type="entry name" value="PROSTAGLANDIN G_H SYNTHASE 2-LIKE"/>
    <property type="match status" value="1"/>
</dbReference>
<evidence type="ECO:0000256" key="10">
    <source>
        <dbReference type="ARBA" id="ARBA00022490"/>
    </source>
</evidence>
<comment type="subcellular location">
    <subcellularLocation>
        <location evidence="2">Cytoplasm</location>
        <location evidence="2">Cytoskeleton</location>
    </subcellularLocation>
    <subcellularLocation>
        <location evidence="4">Endoplasmic reticulum membrane</location>
    </subcellularLocation>
    <subcellularLocation>
        <location evidence="3">Microsome membrane</location>
    </subcellularLocation>
</comment>
<evidence type="ECO:0000256" key="6">
    <source>
        <dbReference type="ARBA" id="ARBA00008928"/>
    </source>
</evidence>
<evidence type="ECO:0000256" key="14">
    <source>
        <dbReference type="ARBA" id="ARBA00022585"/>
    </source>
</evidence>
<dbReference type="Pfam" id="PF01290">
    <property type="entry name" value="Thymosin"/>
    <property type="match status" value="3"/>
</dbReference>
<keyword evidence="25" id="KW-0206">Cytoskeleton</keyword>
<evidence type="ECO:0000256" key="8">
    <source>
        <dbReference type="ARBA" id="ARBA00011738"/>
    </source>
</evidence>
<dbReference type="Pfam" id="PF03098">
    <property type="entry name" value="An_peroxidase"/>
    <property type="match status" value="1"/>
</dbReference>
<evidence type="ECO:0000256" key="25">
    <source>
        <dbReference type="ARBA" id="ARBA00023212"/>
    </source>
</evidence>
<dbReference type="InterPro" id="IPR010255">
    <property type="entry name" value="Haem_peroxidase_sf"/>
</dbReference>
<evidence type="ECO:0000256" key="26">
    <source>
        <dbReference type="ARBA" id="ARBA00035976"/>
    </source>
</evidence>
<keyword evidence="14" id="KW-0643">Prostaglandin biosynthesis</keyword>
<comment type="cofactor">
    <cofactor evidence="1">
        <name>heme b</name>
        <dbReference type="ChEBI" id="CHEBI:60344"/>
    </cofactor>
</comment>
<comment type="similarity">
    <text evidence="6">Belongs to the prostaglandin G/H synthase family.</text>
</comment>
<evidence type="ECO:0000256" key="27">
    <source>
        <dbReference type="ARBA" id="ARBA00036313"/>
    </source>
</evidence>
<keyword evidence="17" id="KW-0256">Endoplasmic reticulum</keyword>
<dbReference type="Gene3D" id="1.20.5.520">
    <property type="entry name" value="Single helix bin"/>
    <property type="match status" value="4"/>
</dbReference>
<dbReference type="Proteomes" id="UP001359485">
    <property type="component" value="Unassembled WGS sequence"/>
</dbReference>
<evidence type="ECO:0000256" key="18">
    <source>
        <dbReference type="ARBA" id="ARBA00022832"/>
    </source>
</evidence>
<evidence type="ECO:0000256" key="21">
    <source>
        <dbReference type="ARBA" id="ARBA00023002"/>
    </source>
</evidence>
<evidence type="ECO:0000256" key="11">
    <source>
        <dbReference type="ARBA" id="ARBA00022501"/>
    </source>
</evidence>
<reference evidence="32 33" key="1">
    <citation type="submission" date="2023-09" db="EMBL/GenBank/DDBJ databases">
        <title>Genomes of two closely related lineages of the louse Polyplax serrata with different host specificities.</title>
        <authorList>
            <person name="Martinu J."/>
            <person name="Tarabai H."/>
            <person name="Stefka J."/>
            <person name="Hypsa V."/>
        </authorList>
    </citation>
    <scope>NUCLEOTIDE SEQUENCE [LARGE SCALE GENOMIC DNA]</scope>
    <source>
        <strain evidence="32">98ZLc_SE</strain>
    </source>
</reference>
<evidence type="ECO:0000256" key="2">
    <source>
        <dbReference type="ARBA" id="ARBA00004245"/>
    </source>
</evidence>
<protein>
    <recommendedName>
        <fullName evidence="9">prostaglandin-endoperoxide synthase</fullName>
        <ecNumber evidence="9">1.14.99.1</ecNumber>
    </recommendedName>
</protein>
<comment type="subunit">
    <text evidence="8">Homodimer.</text>
</comment>
<keyword evidence="12" id="KW-0444">Lipid biosynthesis</keyword>
<keyword evidence="33" id="KW-1185">Reference proteome</keyword>
<evidence type="ECO:0000256" key="16">
    <source>
        <dbReference type="ARBA" id="ARBA00022723"/>
    </source>
</evidence>
<dbReference type="SMART" id="SM00152">
    <property type="entry name" value="THY"/>
    <property type="match status" value="4"/>
</dbReference>
<keyword evidence="30" id="KW-0245">EGF-like domain</keyword>
<evidence type="ECO:0000256" key="23">
    <source>
        <dbReference type="ARBA" id="ARBA00023098"/>
    </source>
</evidence>
<dbReference type="InterPro" id="IPR050783">
    <property type="entry name" value="Oxylipin_biosynth_metab"/>
</dbReference>
<dbReference type="SUPFAM" id="SSF57196">
    <property type="entry name" value="EGF/Laminin"/>
    <property type="match status" value="1"/>
</dbReference>
<keyword evidence="11" id="KW-0644">Prostaglandin metabolism</keyword>
<keyword evidence="13" id="KW-0575">Peroxidase</keyword>
<evidence type="ECO:0000256" key="4">
    <source>
        <dbReference type="ARBA" id="ARBA00004586"/>
    </source>
</evidence>
<evidence type="ECO:0000256" key="17">
    <source>
        <dbReference type="ARBA" id="ARBA00022824"/>
    </source>
</evidence>
<comment type="caution">
    <text evidence="32">The sequence shown here is derived from an EMBL/GenBank/DDBJ whole genome shotgun (WGS) entry which is preliminary data.</text>
</comment>
<comment type="pathway">
    <text evidence="5">Lipid metabolism; prostaglandin biosynthesis.</text>
</comment>
<dbReference type="EMBL" id="JAWJWF010000001">
    <property type="protein sequence ID" value="KAK6641617.1"/>
    <property type="molecule type" value="Genomic_DNA"/>
</dbReference>
<keyword evidence="24" id="KW-0275">Fatty acid biosynthesis</keyword>
<evidence type="ECO:0000256" key="1">
    <source>
        <dbReference type="ARBA" id="ARBA00001970"/>
    </source>
</evidence>
<evidence type="ECO:0000259" key="31">
    <source>
        <dbReference type="PROSITE" id="PS50026"/>
    </source>
</evidence>
<keyword evidence="19" id="KW-0492">Microsome</keyword>
<evidence type="ECO:0000256" key="24">
    <source>
        <dbReference type="ARBA" id="ARBA00023160"/>
    </source>
</evidence>
<evidence type="ECO:0000256" key="30">
    <source>
        <dbReference type="PROSITE-ProRule" id="PRU00076"/>
    </source>
</evidence>
<evidence type="ECO:0000313" key="33">
    <source>
        <dbReference type="Proteomes" id="UP001359485"/>
    </source>
</evidence>
<comment type="caution">
    <text evidence="30">Lacks conserved residue(s) required for the propagation of feature annotation.</text>
</comment>
<comment type="catalytic activity">
    <reaction evidence="27">
        <text>(9Z,12Z)-octadecadienoate + AH2 + O2 = (9R)-hydroxy-(10E,12Z)-octadecadienoate + A + H2O</text>
        <dbReference type="Rhea" id="RHEA:75447"/>
        <dbReference type="ChEBI" id="CHEBI:13193"/>
        <dbReference type="ChEBI" id="CHEBI:15377"/>
        <dbReference type="ChEBI" id="CHEBI:15379"/>
        <dbReference type="ChEBI" id="CHEBI:17499"/>
        <dbReference type="ChEBI" id="CHEBI:30245"/>
        <dbReference type="ChEBI" id="CHEBI:77895"/>
    </reaction>
    <physiologicalReaction direction="left-to-right" evidence="27">
        <dbReference type="Rhea" id="RHEA:75448"/>
    </physiologicalReaction>
</comment>
<dbReference type="PROSITE" id="PS00022">
    <property type="entry name" value="EGF_1"/>
    <property type="match status" value="1"/>
</dbReference>
<evidence type="ECO:0000256" key="20">
    <source>
        <dbReference type="ARBA" id="ARBA00022964"/>
    </source>
</evidence>
<evidence type="ECO:0000256" key="5">
    <source>
        <dbReference type="ARBA" id="ARBA00004702"/>
    </source>
</evidence>
<keyword evidence="22" id="KW-0408">Iron</keyword>
<comment type="catalytic activity">
    <reaction evidence="28">
        <text>(9Z,12Z)-octadecadienoate + AH2 + O2 = (13S)-hydroxy-(9Z,11E)-octadecadienoate + A + H2O</text>
        <dbReference type="Rhea" id="RHEA:75451"/>
        <dbReference type="ChEBI" id="CHEBI:13193"/>
        <dbReference type="ChEBI" id="CHEBI:15377"/>
        <dbReference type="ChEBI" id="CHEBI:15379"/>
        <dbReference type="ChEBI" id="CHEBI:17499"/>
        <dbReference type="ChEBI" id="CHEBI:30245"/>
        <dbReference type="ChEBI" id="CHEBI:90850"/>
    </reaction>
    <physiologicalReaction direction="left-to-right" evidence="28">
        <dbReference type="Rhea" id="RHEA:75452"/>
    </physiologicalReaction>
</comment>
<dbReference type="PANTHER" id="PTHR11903">
    <property type="entry name" value="PROSTAGLANDIN G/H SYNTHASE"/>
    <property type="match status" value="1"/>
</dbReference>
<dbReference type="PROSITE" id="PS50292">
    <property type="entry name" value="PEROXIDASE_3"/>
    <property type="match status" value="1"/>
</dbReference>
<dbReference type="PRINTS" id="PR00457">
    <property type="entry name" value="ANPEROXIDASE"/>
</dbReference>
<dbReference type="InterPro" id="IPR037120">
    <property type="entry name" value="Haem_peroxidase_sf_animal"/>
</dbReference>
<evidence type="ECO:0000256" key="12">
    <source>
        <dbReference type="ARBA" id="ARBA00022516"/>
    </source>
</evidence>
<evidence type="ECO:0000256" key="15">
    <source>
        <dbReference type="ARBA" id="ARBA00022617"/>
    </source>
</evidence>
<dbReference type="InterPro" id="IPR000742">
    <property type="entry name" value="EGF"/>
</dbReference>
<evidence type="ECO:0000256" key="3">
    <source>
        <dbReference type="ARBA" id="ARBA00004524"/>
    </source>
</evidence>
<dbReference type="Gene3D" id="1.10.640.10">
    <property type="entry name" value="Haem peroxidase domain superfamily, animal type"/>
    <property type="match status" value="1"/>
</dbReference>
<keyword evidence="15" id="KW-0349">Heme</keyword>
<evidence type="ECO:0000256" key="28">
    <source>
        <dbReference type="ARBA" id="ARBA00036358"/>
    </source>
</evidence>
<evidence type="ECO:0000313" key="32">
    <source>
        <dbReference type="EMBL" id="KAK6641617.1"/>
    </source>
</evidence>